<dbReference type="STRING" id="608538.HTH_0630"/>
<dbReference type="InterPro" id="IPR013216">
    <property type="entry name" value="Methyltransf_11"/>
</dbReference>
<keyword evidence="2" id="KW-0808">Transferase</keyword>
<evidence type="ECO:0000259" key="1">
    <source>
        <dbReference type="Pfam" id="PF08241"/>
    </source>
</evidence>
<dbReference type="Gene3D" id="3.40.50.150">
    <property type="entry name" value="Vaccinia Virus protein VP39"/>
    <property type="match status" value="1"/>
</dbReference>
<dbReference type="GO" id="GO:0032259">
    <property type="term" value="P:methylation"/>
    <property type="evidence" value="ECO:0007669"/>
    <property type="project" value="UniProtKB-KW"/>
</dbReference>
<proteinExistence type="predicted"/>
<sequence>MEIFDKYALLYDEWYERPFGKSAYKLELECLKSLYNQKGLSLEIGVGSGRFAQALGIKYGVDTSKGLLRMAHKRGVRPILAKAEELPFKDSVFDSALIVVSLCFFEDPLASLKEAYRVLKEGSFLLLGLVLSESPWAEFYREKAKKGHPIYSYAKFYSYPQLLSLIQSAGFKKDKAYTTLFEEPQDKYPVKNRRIVEGFSPEGGFFCLRALKLSF</sequence>
<gene>
    <name evidence="2" type="ordered locus">HTH_0630</name>
</gene>
<protein>
    <submittedName>
        <fullName evidence="2">SAM-dependent methyltransferase</fullName>
    </submittedName>
</protein>
<dbReference type="InterPro" id="IPR029063">
    <property type="entry name" value="SAM-dependent_MTases_sf"/>
</dbReference>
<keyword evidence="3" id="KW-1185">Reference proteome</keyword>
<dbReference type="Proteomes" id="UP000002574">
    <property type="component" value="Chromosome"/>
</dbReference>
<dbReference type="CDD" id="cd02440">
    <property type="entry name" value="AdoMet_MTases"/>
    <property type="match status" value="1"/>
</dbReference>
<dbReference type="PANTHER" id="PTHR42912:SF80">
    <property type="entry name" value="METHYLTRANSFERASE DOMAIN-CONTAINING PROTEIN"/>
    <property type="match status" value="1"/>
</dbReference>
<dbReference type="AlphaFoldDB" id="D3DGY9"/>
<dbReference type="OrthoDB" id="9772751at2"/>
<name>D3DGY9_HYDTT</name>
<dbReference type="KEGG" id="hth:HTH_0630"/>
<dbReference type="InterPro" id="IPR050508">
    <property type="entry name" value="Methyltransf_Superfamily"/>
</dbReference>
<reference evidence="2 3" key="1">
    <citation type="journal article" date="2010" name="J. Bacteriol.">
        <title>Complete genome sequence of the thermophilic, obligately chemolithoautotrophic hydrogen-oxidizing bacterium Hydrogenobacter thermophilus TK-6.</title>
        <authorList>
            <person name="Arai H."/>
            <person name="Kanbe H."/>
            <person name="Ishii M."/>
            <person name="Igarashi Y."/>
        </authorList>
    </citation>
    <scope>NUCLEOTIDE SEQUENCE [LARGE SCALE GENOMIC DNA]</scope>
    <source>
        <strain evidence="3">DSM 6534 / IAM 12695 / TK-6 [Tokyo]</strain>
    </source>
</reference>
<dbReference type="SUPFAM" id="SSF53335">
    <property type="entry name" value="S-adenosyl-L-methionine-dependent methyltransferases"/>
    <property type="match status" value="1"/>
</dbReference>
<evidence type="ECO:0000313" key="2">
    <source>
        <dbReference type="EMBL" id="BAI69091.1"/>
    </source>
</evidence>
<keyword evidence="2" id="KW-0489">Methyltransferase</keyword>
<accession>D3DGY9</accession>
<dbReference type="GO" id="GO:0008757">
    <property type="term" value="F:S-adenosylmethionine-dependent methyltransferase activity"/>
    <property type="evidence" value="ECO:0007669"/>
    <property type="project" value="InterPro"/>
</dbReference>
<dbReference type="EMBL" id="AP011112">
    <property type="protein sequence ID" value="BAI69091.1"/>
    <property type="molecule type" value="Genomic_DNA"/>
</dbReference>
<dbReference type="eggNOG" id="COG2226">
    <property type="taxonomic scope" value="Bacteria"/>
</dbReference>
<evidence type="ECO:0000313" key="3">
    <source>
        <dbReference type="Proteomes" id="UP000002574"/>
    </source>
</evidence>
<dbReference type="KEGG" id="hte:Hydth_0628"/>
<dbReference type="Pfam" id="PF08241">
    <property type="entry name" value="Methyltransf_11"/>
    <property type="match status" value="1"/>
</dbReference>
<dbReference type="PANTHER" id="PTHR42912">
    <property type="entry name" value="METHYLTRANSFERASE"/>
    <property type="match status" value="1"/>
</dbReference>
<feature type="domain" description="Methyltransferase type 11" evidence="1">
    <location>
        <begin position="42"/>
        <end position="126"/>
    </location>
</feature>
<organism evidence="2 3">
    <name type="scientific">Hydrogenobacter thermophilus (strain DSM 6534 / IAM 12695 / TK-6)</name>
    <dbReference type="NCBI Taxonomy" id="608538"/>
    <lineage>
        <taxon>Bacteria</taxon>
        <taxon>Pseudomonadati</taxon>
        <taxon>Aquificota</taxon>
        <taxon>Aquificia</taxon>
        <taxon>Aquificales</taxon>
        <taxon>Aquificaceae</taxon>
        <taxon>Hydrogenobacter</taxon>
    </lineage>
</organism>
<dbReference type="RefSeq" id="WP_012963273.1">
    <property type="nucleotide sequence ID" value="NC_013799.1"/>
</dbReference>